<dbReference type="InterPro" id="IPR023198">
    <property type="entry name" value="PGP-like_dom2"/>
</dbReference>
<evidence type="ECO:0000313" key="2">
    <source>
        <dbReference type="Proteomes" id="UP001596328"/>
    </source>
</evidence>
<name>A0ABD5S2U9_9EURY</name>
<organism evidence="1 2">
    <name type="scientific">Halobium palmae</name>
    <dbReference type="NCBI Taxonomy" id="1776492"/>
    <lineage>
        <taxon>Archaea</taxon>
        <taxon>Methanobacteriati</taxon>
        <taxon>Methanobacteriota</taxon>
        <taxon>Stenosarchaea group</taxon>
        <taxon>Halobacteria</taxon>
        <taxon>Halobacteriales</taxon>
        <taxon>Haloferacaceae</taxon>
        <taxon>Halobium</taxon>
    </lineage>
</organism>
<keyword evidence="2" id="KW-1185">Reference proteome</keyword>
<accession>A0ABD5S2U9</accession>
<keyword evidence="1" id="KW-0378">Hydrolase</keyword>
<reference evidence="1 2" key="1">
    <citation type="journal article" date="2019" name="Int. J. Syst. Evol. Microbiol.">
        <title>The Global Catalogue of Microorganisms (GCM) 10K type strain sequencing project: providing services to taxonomists for standard genome sequencing and annotation.</title>
        <authorList>
            <consortium name="The Broad Institute Genomics Platform"/>
            <consortium name="The Broad Institute Genome Sequencing Center for Infectious Disease"/>
            <person name="Wu L."/>
            <person name="Ma J."/>
        </authorList>
    </citation>
    <scope>NUCLEOTIDE SEQUENCE [LARGE SCALE GENOMIC DNA]</scope>
    <source>
        <strain evidence="1 2">NBRC 111368</strain>
    </source>
</reference>
<dbReference type="EMBL" id="JBHSWU010000837">
    <property type="protein sequence ID" value="MFC6726014.1"/>
    <property type="molecule type" value="Genomic_DNA"/>
</dbReference>
<protein>
    <submittedName>
        <fullName evidence="1">HAD family hydrolase</fullName>
    </submittedName>
</protein>
<dbReference type="Gene3D" id="1.10.150.240">
    <property type="entry name" value="Putative phosphatase, domain 2"/>
    <property type="match status" value="1"/>
</dbReference>
<comment type="caution">
    <text evidence="1">The sequence shown here is derived from an EMBL/GenBank/DDBJ whole genome shotgun (WGS) entry which is preliminary data.</text>
</comment>
<dbReference type="Proteomes" id="UP001596328">
    <property type="component" value="Unassembled WGS sequence"/>
</dbReference>
<dbReference type="SUPFAM" id="SSF56784">
    <property type="entry name" value="HAD-like"/>
    <property type="match status" value="1"/>
</dbReference>
<sequence length="73" mass="8123">MGYEVVLFDSDGVLVDLPDRETFVAATRRTFSGFDIRRPTGDDVRALVGGNVDALASLCRRNDVDLRSFCRRA</sequence>
<proteinExistence type="predicted"/>
<dbReference type="Gene3D" id="3.40.50.1000">
    <property type="entry name" value="HAD superfamily/HAD-like"/>
    <property type="match status" value="1"/>
</dbReference>
<feature type="non-terminal residue" evidence="1">
    <location>
        <position position="73"/>
    </location>
</feature>
<evidence type="ECO:0000313" key="1">
    <source>
        <dbReference type="EMBL" id="MFC6726014.1"/>
    </source>
</evidence>
<dbReference type="GO" id="GO:0016787">
    <property type="term" value="F:hydrolase activity"/>
    <property type="evidence" value="ECO:0007669"/>
    <property type="project" value="UniProtKB-KW"/>
</dbReference>
<gene>
    <name evidence="1" type="ORF">ACFQE1_16920</name>
</gene>
<dbReference type="InterPro" id="IPR036412">
    <property type="entry name" value="HAD-like_sf"/>
</dbReference>
<dbReference type="InterPro" id="IPR023214">
    <property type="entry name" value="HAD_sf"/>
</dbReference>
<dbReference type="AlphaFoldDB" id="A0ABD5S2U9"/>